<dbReference type="RefSeq" id="WP_189516115.1">
    <property type="nucleotide sequence ID" value="NZ_BMXG01000019.1"/>
</dbReference>
<dbReference type="GO" id="GO:0005829">
    <property type="term" value="C:cytosol"/>
    <property type="evidence" value="ECO:0007669"/>
    <property type="project" value="TreeGrafter"/>
</dbReference>
<comment type="similarity">
    <text evidence="1">Belongs to the Skp family.</text>
</comment>
<evidence type="ECO:0008006" key="7">
    <source>
        <dbReference type="Google" id="ProtNLM"/>
    </source>
</evidence>
<keyword evidence="3" id="KW-0175">Coiled coil</keyword>
<name>A0A8J3GDQ7_9BACT</name>
<evidence type="ECO:0000256" key="2">
    <source>
        <dbReference type="ARBA" id="ARBA00022729"/>
    </source>
</evidence>
<evidence type="ECO:0000313" key="6">
    <source>
        <dbReference type="Proteomes" id="UP000642829"/>
    </source>
</evidence>
<dbReference type="GO" id="GO:0051082">
    <property type="term" value="F:unfolded protein binding"/>
    <property type="evidence" value="ECO:0007669"/>
    <property type="project" value="InterPro"/>
</dbReference>
<dbReference type="GO" id="GO:0050821">
    <property type="term" value="P:protein stabilization"/>
    <property type="evidence" value="ECO:0007669"/>
    <property type="project" value="TreeGrafter"/>
</dbReference>
<feature type="coiled-coil region" evidence="3">
    <location>
        <begin position="43"/>
        <end position="108"/>
    </location>
</feature>
<dbReference type="AlphaFoldDB" id="A0A8J3GDQ7"/>
<evidence type="ECO:0000256" key="1">
    <source>
        <dbReference type="ARBA" id="ARBA00009091"/>
    </source>
</evidence>
<proteinExistence type="inferred from homology"/>
<dbReference type="SMART" id="SM00935">
    <property type="entry name" value="OmpH"/>
    <property type="match status" value="1"/>
</dbReference>
<feature type="chain" id="PRO_5035191426" description="OmpH family outer membrane protein" evidence="4">
    <location>
        <begin position="20"/>
        <end position="181"/>
    </location>
</feature>
<dbReference type="Gene3D" id="3.30.910.20">
    <property type="entry name" value="Skp domain"/>
    <property type="match status" value="1"/>
</dbReference>
<sequence length="181" mass="20197">MRKLLITLLAFSAINMAFAETPVILTVNVAKLYDGYWKAKEAEAKFQSSIENAQQEIQSMITEGMAMTEKLQALQAESGSPAISKDRKDEIAQEAQTQIQAIQQKERDVNAFRQKTDRQLQQRRQAITELHLSDIQEVVTEVAEEKGADLVLNTQGLAVVFSKESMDVTDDVLTKLNAAKP</sequence>
<evidence type="ECO:0000256" key="3">
    <source>
        <dbReference type="SAM" id="Coils"/>
    </source>
</evidence>
<reference evidence="5" key="1">
    <citation type="journal article" date="2014" name="Int. J. Syst. Evol. Microbiol.">
        <title>Complete genome sequence of Corynebacterium casei LMG S-19264T (=DSM 44701T), isolated from a smear-ripened cheese.</title>
        <authorList>
            <consortium name="US DOE Joint Genome Institute (JGI-PGF)"/>
            <person name="Walter F."/>
            <person name="Albersmeier A."/>
            <person name="Kalinowski J."/>
            <person name="Ruckert C."/>
        </authorList>
    </citation>
    <scope>NUCLEOTIDE SEQUENCE</scope>
    <source>
        <strain evidence="5">KCTC 12870</strain>
    </source>
</reference>
<comment type="caution">
    <text evidence="5">The sequence shown here is derived from an EMBL/GenBank/DDBJ whole genome shotgun (WGS) entry which is preliminary data.</text>
</comment>
<dbReference type="PANTHER" id="PTHR35089">
    <property type="entry name" value="CHAPERONE PROTEIN SKP"/>
    <property type="match status" value="1"/>
</dbReference>
<keyword evidence="2 4" id="KW-0732">Signal</keyword>
<evidence type="ECO:0000256" key="4">
    <source>
        <dbReference type="SAM" id="SignalP"/>
    </source>
</evidence>
<dbReference type="InterPro" id="IPR024930">
    <property type="entry name" value="Skp_dom_sf"/>
</dbReference>
<dbReference type="PANTHER" id="PTHR35089:SF1">
    <property type="entry name" value="CHAPERONE PROTEIN SKP"/>
    <property type="match status" value="1"/>
</dbReference>
<dbReference type="EMBL" id="BMXG01000019">
    <property type="protein sequence ID" value="GHC08336.1"/>
    <property type="molecule type" value="Genomic_DNA"/>
</dbReference>
<feature type="signal peptide" evidence="4">
    <location>
        <begin position="1"/>
        <end position="19"/>
    </location>
</feature>
<dbReference type="Pfam" id="PF03938">
    <property type="entry name" value="OmpH"/>
    <property type="match status" value="1"/>
</dbReference>
<keyword evidence="6" id="KW-1185">Reference proteome</keyword>
<evidence type="ECO:0000313" key="5">
    <source>
        <dbReference type="EMBL" id="GHC08336.1"/>
    </source>
</evidence>
<dbReference type="Proteomes" id="UP000642829">
    <property type="component" value="Unassembled WGS sequence"/>
</dbReference>
<protein>
    <recommendedName>
        <fullName evidence="7">OmpH family outer membrane protein</fullName>
    </recommendedName>
</protein>
<reference evidence="5" key="2">
    <citation type="submission" date="2020-09" db="EMBL/GenBank/DDBJ databases">
        <authorList>
            <person name="Sun Q."/>
            <person name="Kim S."/>
        </authorList>
    </citation>
    <scope>NUCLEOTIDE SEQUENCE</scope>
    <source>
        <strain evidence="5">KCTC 12870</strain>
    </source>
</reference>
<organism evidence="5 6">
    <name type="scientific">Cerasicoccus arenae</name>
    <dbReference type="NCBI Taxonomy" id="424488"/>
    <lineage>
        <taxon>Bacteria</taxon>
        <taxon>Pseudomonadati</taxon>
        <taxon>Verrucomicrobiota</taxon>
        <taxon>Opitutia</taxon>
        <taxon>Puniceicoccales</taxon>
        <taxon>Cerasicoccaceae</taxon>
        <taxon>Cerasicoccus</taxon>
    </lineage>
</organism>
<dbReference type="InterPro" id="IPR005632">
    <property type="entry name" value="Chaperone_Skp"/>
</dbReference>
<accession>A0A8J3GDQ7</accession>
<dbReference type="SUPFAM" id="SSF111384">
    <property type="entry name" value="OmpH-like"/>
    <property type="match status" value="1"/>
</dbReference>
<gene>
    <name evidence="5" type="ORF">GCM10007047_26990</name>
</gene>